<protein>
    <submittedName>
        <fullName evidence="1">Uncharacterized protein</fullName>
    </submittedName>
</protein>
<sequence length="23" mass="2733">MRILKSDTDGYINNIKYYKGNIL</sequence>
<dbReference type="AlphaFoldDB" id="A0A0E9SDZ8"/>
<accession>A0A0E9SDZ8</accession>
<evidence type="ECO:0000313" key="1">
    <source>
        <dbReference type="EMBL" id="JAH39467.1"/>
    </source>
</evidence>
<reference evidence="1" key="1">
    <citation type="submission" date="2014-11" db="EMBL/GenBank/DDBJ databases">
        <authorList>
            <person name="Amaro Gonzalez C."/>
        </authorList>
    </citation>
    <scope>NUCLEOTIDE SEQUENCE</scope>
</reference>
<reference evidence="1" key="2">
    <citation type="journal article" date="2015" name="Fish Shellfish Immunol.">
        <title>Early steps in the European eel (Anguilla anguilla)-Vibrio vulnificus interaction in the gills: Role of the RtxA13 toxin.</title>
        <authorList>
            <person name="Callol A."/>
            <person name="Pajuelo D."/>
            <person name="Ebbesson L."/>
            <person name="Teles M."/>
            <person name="MacKenzie S."/>
            <person name="Amaro C."/>
        </authorList>
    </citation>
    <scope>NUCLEOTIDE SEQUENCE</scope>
</reference>
<name>A0A0E9SDZ8_ANGAN</name>
<proteinExistence type="predicted"/>
<organism evidence="1">
    <name type="scientific">Anguilla anguilla</name>
    <name type="common">European freshwater eel</name>
    <name type="synonym">Muraena anguilla</name>
    <dbReference type="NCBI Taxonomy" id="7936"/>
    <lineage>
        <taxon>Eukaryota</taxon>
        <taxon>Metazoa</taxon>
        <taxon>Chordata</taxon>
        <taxon>Craniata</taxon>
        <taxon>Vertebrata</taxon>
        <taxon>Euteleostomi</taxon>
        <taxon>Actinopterygii</taxon>
        <taxon>Neopterygii</taxon>
        <taxon>Teleostei</taxon>
        <taxon>Anguilliformes</taxon>
        <taxon>Anguillidae</taxon>
        <taxon>Anguilla</taxon>
    </lineage>
</organism>
<dbReference type="EMBL" id="GBXM01069110">
    <property type="protein sequence ID" value="JAH39467.1"/>
    <property type="molecule type" value="Transcribed_RNA"/>
</dbReference>